<reference evidence="5 6" key="1">
    <citation type="journal article" date="2019" name="Commun. Biol.">
        <title>The bagworm genome reveals a unique fibroin gene that provides high tensile strength.</title>
        <authorList>
            <person name="Kono N."/>
            <person name="Nakamura H."/>
            <person name="Ohtoshi R."/>
            <person name="Tomita M."/>
            <person name="Numata K."/>
            <person name="Arakawa K."/>
        </authorList>
    </citation>
    <scope>NUCLEOTIDE SEQUENCE [LARGE SCALE GENOMIC DNA]</scope>
</reference>
<name>A0A4C1SVK3_EUMVA</name>
<feature type="compositionally biased region" description="Low complexity" evidence="4">
    <location>
        <begin position="37"/>
        <end position="59"/>
    </location>
</feature>
<evidence type="ECO:0000256" key="1">
    <source>
        <dbReference type="ARBA" id="ARBA00022723"/>
    </source>
</evidence>
<dbReference type="STRING" id="151549.A0A4C1SVK3"/>
<feature type="region of interest" description="Disordered" evidence="4">
    <location>
        <begin position="33"/>
        <end position="75"/>
    </location>
</feature>
<proteinExistence type="predicted"/>
<feature type="compositionally biased region" description="Polar residues" evidence="4">
    <location>
        <begin position="60"/>
        <end position="75"/>
    </location>
</feature>
<comment type="caution">
    <text evidence="5">The sequence shown here is derived from an EMBL/GenBank/DDBJ whole genome shotgun (WGS) entry which is preliminary data.</text>
</comment>
<keyword evidence="2" id="KW-0863">Zinc-finger</keyword>
<evidence type="ECO:0000256" key="4">
    <source>
        <dbReference type="SAM" id="MobiDB-lite"/>
    </source>
</evidence>
<gene>
    <name evidence="5" type="primary">noc</name>
    <name evidence="5" type="ORF">EVAR_71930_1</name>
</gene>
<keyword evidence="6" id="KW-1185">Reference proteome</keyword>
<dbReference type="InterPro" id="IPR051520">
    <property type="entry name" value="Elbow/Noc_ZnFinger"/>
</dbReference>
<dbReference type="Proteomes" id="UP000299102">
    <property type="component" value="Unassembled WGS sequence"/>
</dbReference>
<sequence length="115" mass="11999">MDAKKSPLALLAQTCSQIGADSSAVKPILSIDKAKKSGSSSSASSSSSSVTSETGSAKSPTQAKSPKSTTPTNTEIKLAFKPYETNVLSQQNVNSFKSSAIRTIYNSVPIPNHHQ</sequence>
<protein>
    <submittedName>
        <fullName evidence="5">Zinc finger protein Noc</fullName>
    </submittedName>
</protein>
<dbReference type="EMBL" id="BGZK01007721">
    <property type="protein sequence ID" value="GBP05260.1"/>
    <property type="molecule type" value="Genomic_DNA"/>
</dbReference>
<dbReference type="AlphaFoldDB" id="A0A4C1SVK3"/>
<organism evidence="5 6">
    <name type="scientific">Eumeta variegata</name>
    <name type="common">Bagworm moth</name>
    <name type="synonym">Eumeta japonica</name>
    <dbReference type="NCBI Taxonomy" id="151549"/>
    <lineage>
        <taxon>Eukaryota</taxon>
        <taxon>Metazoa</taxon>
        <taxon>Ecdysozoa</taxon>
        <taxon>Arthropoda</taxon>
        <taxon>Hexapoda</taxon>
        <taxon>Insecta</taxon>
        <taxon>Pterygota</taxon>
        <taxon>Neoptera</taxon>
        <taxon>Endopterygota</taxon>
        <taxon>Lepidoptera</taxon>
        <taxon>Glossata</taxon>
        <taxon>Ditrysia</taxon>
        <taxon>Tineoidea</taxon>
        <taxon>Psychidae</taxon>
        <taxon>Oiketicinae</taxon>
        <taxon>Eumeta</taxon>
    </lineage>
</organism>
<dbReference type="PANTHER" id="PTHR12522">
    <property type="entry name" value="ZINC-FINGER PROTEIN NOLZ1-RELATED"/>
    <property type="match status" value="1"/>
</dbReference>
<dbReference type="GO" id="GO:0045892">
    <property type="term" value="P:negative regulation of DNA-templated transcription"/>
    <property type="evidence" value="ECO:0007669"/>
    <property type="project" value="TreeGrafter"/>
</dbReference>
<keyword evidence="3" id="KW-0862">Zinc</keyword>
<keyword evidence="1" id="KW-0479">Metal-binding</keyword>
<evidence type="ECO:0000313" key="6">
    <source>
        <dbReference type="Proteomes" id="UP000299102"/>
    </source>
</evidence>
<accession>A0A4C1SVK3</accession>
<dbReference type="GO" id="GO:0005634">
    <property type="term" value="C:nucleus"/>
    <property type="evidence" value="ECO:0007669"/>
    <property type="project" value="TreeGrafter"/>
</dbReference>
<dbReference type="GO" id="GO:0008270">
    <property type="term" value="F:zinc ion binding"/>
    <property type="evidence" value="ECO:0007669"/>
    <property type="project" value="UniProtKB-KW"/>
</dbReference>
<evidence type="ECO:0000313" key="5">
    <source>
        <dbReference type="EMBL" id="GBP05260.1"/>
    </source>
</evidence>
<evidence type="ECO:0000256" key="3">
    <source>
        <dbReference type="ARBA" id="ARBA00022833"/>
    </source>
</evidence>
<dbReference type="OrthoDB" id="10054079at2759"/>
<dbReference type="PANTHER" id="PTHR12522:SF5">
    <property type="entry name" value="ZINC FINGER PROTEIN NOC"/>
    <property type="match status" value="1"/>
</dbReference>
<evidence type="ECO:0000256" key="2">
    <source>
        <dbReference type="ARBA" id="ARBA00022771"/>
    </source>
</evidence>